<sequence>MKTLIFYLISGTVVCVYIRNKETYFSIKEKKEKKLMYIKIYMYLTTTSLLANLLLFIIKASLFIKGSKLFSFYGKLSIGQVVLFFFTCFFITLMINALVLLNSMLFKEGVLALLSPLFTVEIIIAVFGITTMFVSEQTGWFGNILALINSGNIDNIIYSYIYGYRFENSDIRTQVIYILVITFMTVLFTALSYLSYMHIDGKKSKKLYYYEGIRVVWYIVMGTIICYLVTFTSSGIVALFKKDVTIEQGKYMFNIAFLISTPIFILLEYILYRVTGRERKVVIEDNEDVTV</sequence>
<reference evidence="2 3" key="1">
    <citation type="submission" date="2018-01" db="EMBL/GenBank/DDBJ databases">
        <title>Genome Sequencing and Assembly of Anaerobacter polyendosporus strain CT4.</title>
        <authorList>
            <person name="Tachaapaikoon C."/>
            <person name="Sutheeworapong S."/>
            <person name="Jenjaroenpun P."/>
            <person name="Wongsurawat T."/>
            <person name="Nookeaw I."/>
            <person name="Cheawchanlertfa P."/>
            <person name="Kosugi A."/>
            <person name="Cheevadhanarak S."/>
            <person name="Ratanakhanokchai K."/>
        </authorList>
    </citation>
    <scope>NUCLEOTIDE SEQUENCE [LARGE SCALE GENOMIC DNA]</scope>
    <source>
        <strain evidence="2 3">CT4</strain>
    </source>
</reference>
<organism evidence="2 3">
    <name type="scientific">Clostridium manihotivorum</name>
    <dbReference type="NCBI Taxonomy" id="2320868"/>
    <lineage>
        <taxon>Bacteria</taxon>
        <taxon>Bacillati</taxon>
        <taxon>Bacillota</taxon>
        <taxon>Clostridia</taxon>
        <taxon>Eubacteriales</taxon>
        <taxon>Clostridiaceae</taxon>
        <taxon>Clostridium</taxon>
    </lineage>
</organism>
<feature type="transmembrane region" description="Helical" evidence="1">
    <location>
        <begin position="175"/>
        <end position="196"/>
    </location>
</feature>
<accession>A0A3R5V4W6</accession>
<gene>
    <name evidence="2" type="ORF">C1I91_00400</name>
</gene>
<feature type="transmembrane region" description="Helical" evidence="1">
    <location>
        <begin position="216"/>
        <end position="239"/>
    </location>
</feature>
<evidence type="ECO:0000313" key="3">
    <source>
        <dbReference type="Proteomes" id="UP000286268"/>
    </source>
</evidence>
<dbReference type="RefSeq" id="WP_128210721.1">
    <property type="nucleotide sequence ID" value="NZ_CP025746.1"/>
</dbReference>
<evidence type="ECO:0000313" key="2">
    <source>
        <dbReference type="EMBL" id="QAA30270.1"/>
    </source>
</evidence>
<name>A0A3R5V4W6_9CLOT</name>
<keyword evidence="1" id="KW-0472">Membrane</keyword>
<keyword evidence="1" id="KW-0812">Transmembrane</keyword>
<feature type="transmembrane region" description="Helical" evidence="1">
    <location>
        <begin position="40"/>
        <end position="58"/>
    </location>
</feature>
<keyword evidence="1" id="KW-1133">Transmembrane helix</keyword>
<dbReference type="KEGG" id="cmah:C1I91_00400"/>
<dbReference type="Proteomes" id="UP000286268">
    <property type="component" value="Chromosome"/>
</dbReference>
<proteinExistence type="predicted"/>
<keyword evidence="3" id="KW-1185">Reference proteome</keyword>
<feature type="transmembrane region" description="Helical" evidence="1">
    <location>
        <begin position="113"/>
        <end position="134"/>
    </location>
</feature>
<feature type="transmembrane region" description="Helical" evidence="1">
    <location>
        <begin position="251"/>
        <end position="272"/>
    </location>
</feature>
<evidence type="ECO:0000256" key="1">
    <source>
        <dbReference type="SAM" id="Phobius"/>
    </source>
</evidence>
<protein>
    <submittedName>
        <fullName evidence="2">Uncharacterized protein</fullName>
    </submittedName>
</protein>
<dbReference type="AlphaFoldDB" id="A0A3R5V4W6"/>
<dbReference type="EMBL" id="CP025746">
    <property type="protein sequence ID" value="QAA30270.1"/>
    <property type="molecule type" value="Genomic_DNA"/>
</dbReference>
<feature type="transmembrane region" description="Helical" evidence="1">
    <location>
        <begin position="140"/>
        <end position="163"/>
    </location>
</feature>
<feature type="transmembrane region" description="Helical" evidence="1">
    <location>
        <begin position="78"/>
        <end position="101"/>
    </location>
</feature>